<dbReference type="InterPro" id="IPR006093">
    <property type="entry name" value="Oxy_OxRdtase_FAD_BS"/>
</dbReference>
<dbReference type="EMBL" id="JAGTJR010000010">
    <property type="protein sequence ID" value="KAH7053311.1"/>
    <property type="molecule type" value="Genomic_DNA"/>
</dbReference>
<dbReference type="InterPro" id="IPR050416">
    <property type="entry name" value="FAD-linked_Oxidoreductase"/>
</dbReference>
<dbReference type="Pfam" id="PF01565">
    <property type="entry name" value="FAD_binding_4"/>
    <property type="match status" value="1"/>
</dbReference>
<dbReference type="InterPro" id="IPR036318">
    <property type="entry name" value="FAD-bd_PCMH-like_sf"/>
</dbReference>
<dbReference type="PANTHER" id="PTHR42973:SF17">
    <property type="entry name" value="OXIDASE, PUTATIVE (AFU_ORTHOLOGUE AFUA_6G14340)-RELATED"/>
    <property type="match status" value="1"/>
</dbReference>
<dbReference type="Gene3D" id="3.30.465.10">
    <property type="match status" value="1"/>
</dbReference>
<feature type="domain" description="FAD-binding PCMH-type" evidence="5">
    <location>
        <begin position="49"/>
        <end position="240"/>
    </location>
</feature>
<evidence type="ECO:0000256" key="3">
    <source>
        <dbReference type="ARBA" id="ARBA00022827"/>
    </source>
</evidence>
<dbReference type="Pfam" id="PF08031">
    <property type="entry name" value="BBE"/>
    <property type="match status" value="1"/>
</dbReference>
<keyword evidence="3" id="KW-0274">FAD</keyword>
<name>A0ABQ8GH15_9PEZI</name>
<dbReference type="SUPFAM" id="SSF56176">
    <property type="entry name" value="FAD-binding/transporter-associated domain-like"/>
    <property type="match status" value="1"/>
</dbReference>
<dbReference type="InterPro" id="IPR016166">
    <property type="entry name" value="FAD-bd_PCMH"/>
</dbReference>
<evidence type="ECO:0000256" key="4">
    <source>
        <dbReference type="ARBA" id="ARBA00023002"/>
    </source>
</evidence>
<dbReference type="PROSITE" id="PS51387">
    <property type="entry name" value="FAD_PCMH"/>
    <property type="match status" value="1"/>
</dbReference>
<keyword evidence="4" id="KW-0560">Oxidoreductase</keyword>
<keyword evidence="7" id="KW-1185">Reference proteome</keyword>
<sequence>MGNQASSAAAATPDLRSCLTTAVGGDANVAFPNELLYQLTDVKPYNLDIPVTPAAITYPSTSAEVAAIIACAAQYDHKVQARSGGHSYGNYCMSNPPAQDAATCSLHAGLGGANSSAVVIDMKKFQQFDMDSTTWIATVGAGTLLEDVTDRMHEAGGRVIAKGVAPQVGIGGHATIGGLGPQGRTLGTAADQIVEVEVVLANSSIIRASAQENEDVFFAVRGAGASFGVVTEFKFQTSPEPGEMVQYSYNITVGSPDVLASTFKAWNKLVSDPNLSRKFASVLTIFEGGISISGTFFGGQPEFDALNLRGALGDKVDLNVTLVNSLVGAVGEWANDFGLQITGGIPASFYSKSLTFTPTTLMNDAAIDALFQYLDQVDTGSLIWFIIFDLAGGAINDVPLDDAAYALRDTIYFLQSYAVDIGRVDEKTRNFLDGVNDLIEKNVPGVSGAYPGYVDPALPDGQQQYWGKNLPRLEKIKAAVDPRDIFHNPQSVQPAKS</sequence>
<dbReference type="InterPro" id="IPR012951">
    <property type="entry name" value="BBE"/>
</dbReference>
<protein>
    <recommendedName>
        <fullName evidence="5">FAD-binding PCMH-type domain-containing protein</fullName>
    </recommendedName>
</protein>
<dbReference type="PANTHER" id="PTHR42973">
    <property type="entry name" value="BINDING OXIDOREDUCTASE, PUTATIVE (AFU_ORTHOLOGUE AFUA_1G17690)-RELATED"/>
    <property type="match status" value="1"/>
</dbReference>
<comment type="caution">
    <text evidence="6">The sequence shown here is derived from an EMBL/GenBank/DDBJ whole genome shotgun (WGS) entry which is preliminary data.</text>
</comment>
<dbReference type="InterPro" id="IPR016169">
    <property type="entry name" value="FAD-bd_PCMH_sub2"/>
</dbReference>
<evidence type="ECO:0000313" key="6">
    <source>
        <dbReference type="EMBL" id="KAH7053311.1"/>
    </source>
</evidence>
<dbReference type="Proteomes" id="UP000774617">
    <property type="component" value="Unassembled WGS sequence"/>
</dbReference>
<reference evidence="6 7" key="1">
    <citation type="journal article" date="2021" name="Nat. Commun.">
        <title>Genetic determinants of endophytism in the Arabidopsis root mycobiome.</title>
        <authorList>
            <person name="Mesny F."/>
            <person name="Miyauchi S."/>
            <person name="Thiergart T."/>
            <person name="Pickel B."/>
            <person name="Atanasova L."/>
            <person name="Karlsson M."/>
            <person name="Huettel B."/>
            <person name="Barry K.W."/>
            <person name="Haridas S."/>
            <person name="Chen C."/>
            <person name="Bauer D."/>
            <person name="Andreopoulos W."/>
            <person name="Pangilinan J."/>
            <person name="LaButti K."/>
            <person name="Riley R."/>
            <person name="Lipzen A."/>
            <person name="Clum A."/>
            <person name="Drula E."/>
            <person name="Henrissat B."/>
            <person name="Kohler A."/>
            <person name="Grigoriev I.V."/>
            <person name="Martin F.M."/>
            <person name="Hacquard S."/>
        </authorList>
    </citation>
    <scope>NUCLEOTIDE SEQUENCE [LARGE SCALE GENOMIC DNA]</scope>
    <source>
        <strain evidence="6 7">MPI-SDFR-AT-0080</strain>
    </source>
</reference>
<evidence type="ECO:0000259" key="5">
    <source>
        <dbReference type="PROSITE" id="PS51387"/>
    </source>
</evidence>
<comment type="similarity">
    <text evidence="1">Belongs to the oxygen-dependent FAD-linked oxidoreductase family.</text>
</comment>
<evidence type="ECO:0000256" key="1">
    <source>
        <dbReference type="ARBA" id="ARBA00005466"/>
    </source>
</evidence>
<evidence type="ECO:0000256" key="2">
    <source>
        <dbReference type="ARBA" id="ARBA00022630"/>
    </source>
</evidence>
<evidence type="ECO:0000313" key="7">
    <source>
        <dbReference type="Proteomes" id="UP000774617"/>
    </source>
</evidence>
<dbReference type="Gene3D" id="3.40.462.20">
    <property type="match status" value="1"/>
</dbReference>
<gene>
    <name evidence="6" type="ORF">B0J12DRAFT_710165</name>
</gene>
<organism evidence="6 7">
    <name type="scientific">Macrophomina phaseolina</name>
    <dbReference type="NCBI Taxonomy" id="35725"/>
    <lineage>
        <taxon>Eukaryota</taxon>
        <taxon>Fungi</taxon>
        <taxon>Dikarya</taxon>
        <taxon>Ascomycota</taxon>
        <taxon>Pezizomycotina</taxon>
        <taxon>Dothideomycetes</taxon>
        <taxon>Dothideomycetes incertae sedis</taxon>
        <taxon>Botryosphaeriales</taxon>
        <taxon>Botryosphaeriaceae</taxon>
        <taxon>Macrophomina</taxon>
    </lineage>
</organism>
<dbReference type="InterPro" id="IPR006094">
    <property type="entry name" value="Oxid_FAD_bind_N"/>
</dbReference>
<accession>A0ABQ8GH15</accession>
<proteinExistence type="inferred from homology"/>
<keyword evidence="2" id="KW-0285">Flavoprotein</keyword>
<dbReference type="PROSITE" id="PS00862">
    <property type="entry name" value="OX2_COVAL_FAD"/>
    <property type="match status" value="1"/>
</dbReference>